<dbReference type="Proteomes" id="UP000499080">
    <property type="component" value="Unassembled WGS sequence"/>
</dbReference>
<comment type="caution">
    <text evidence="1">The sequence shown here is derived from an EMBL/GenBank/DDBJ whole genome shotgun (WGS) entry which is preliminary data.</text>
</comment>
<accession>A0A4Y2IN43</accession>
<sequence>MYDKISTVADEISGPVPNFENIRNGSDVTACDVGKRAFWLEEEVRRGLLGVLDFIEGGERVFWFLASREMVSGCPVDFFGLVRELNYSPGRGSHDGWNDEAYIFSVMSALC</sequence>
<dbReference type="AlphaFoldDB" id="A0A4Y2IN43"/>
<evidence type="ECO:0000313" key="1">
    <source>
        <dbReference type="EMBL" id="GBM79030.1"/>
    </source>
</evidence>
<reference evidence="1 2" key="1">
    <citation type="journal article" date="2019" name="Sci. Rep.">
        <title>Orb-weaving spider Araneus ventricosus genome elucidates the spidroin gene catalogue.</title>
        <authorList>
            <person name="Kono N."/>
            <person name="Nakamura H."/>
            <person name="Ohtoshi R."/>
            <person name="Moran D.A.P."/>
            <person name="Shinohara A."/>
            <person name="Yoshida Y."/>
            <person name="Fujiwara M."/>
            <person name="Mori M."/>
            <person name="Tomita M."/>
            <person name="Arakawa K."/>
        </authorList>
    </citation>
    <scope>NUCLEOTIDE SEQUENCE [LARGE SCALE GENOMIC DNA]</scope>
</reference>
<protein>
    <submittedName>
        <fullName evidence="1">Uncharacterized protein</fullName>
    </submittedName>
</protein>
<evidence type="ECO:0000313" key="2">
    <source>
        <dbReference type="Proteomes" id="UP000499080"/>
    </source>
</evidence>
<name>A0A4Y2IN43_ARAVE</name>
<keyword evidence="2" id="KW-1185">Reference proteome</keyword>
<proteinExistence type="predicted"/>
<organism evidence="1 2">
    <name type="scientific">Araneus ventricosus</name>
    <name type="common">Orbweaver spider</name>
    <name type="synonym">Epeira ventricosa</name>
    <dbReference type="NCBI Taxonomy" id="182803"/>
    <lineage>
        <taxon>Eukaryota</taxon>
        <taxon>Metazoa</taxon>
        <taxon>Ecdysozoa</taxon>
        <taxon>Arthropoda</taxon>
        <taxon>Chelicerata</taxon>
        <taxon>Arachnida</taxon>
        <taxon>Araneae</taxon>
        <taxon>Araneomorphae</taxon>
        <taxon>Entelegynae</taxon>
        <taxon>Araneoidea</taxon>
        <taxon>Araneidae</taxon>
        <taxon>Araneus</taxon>
    </lineage>
</organism>
<dbReference type="EMBL" id="BGPR01002795">
    <property type="protein sequence ID" value="GBM79030.1"/>
    <property type="molecule type" value="Genomic_DNA"/>
</dbReference>
<gene>
    <name evidence="1" type="ORF">AVEN_23069_1</name>
</gene>